<proteinExistence type="predicted"/>
<accession>A0A411HN86</accession>
<sequence length="144" mass="16087">MPDPLKDPAGYEANYRQVIDFNTRLGAVGKTLAAEHYAEACASYDALAKQYKVDLAAQNVRPLSVVEKEGKNPPAKKCDLAESSMRAMWLTESFQQRADTQKLTRDDWQEFGKLTEPVGLLMQQDPVKACALIDSIAKKYGFTR</sequence>
<organism evidence="1 2">
    <name type="scientific">Pseudolysobacter antarcticus</name>
    <dbReference type="NCBI Taxonomy" id="2511995"/>
    <lineage>
        <taxon>Bacteria</taxon>
        <taxon>Pseudomonadati</taxon>
        <taxon>Pseudomonadota</taxon>
        <taxon>Gammaproteobacteria</taxon>
        <taxon>Lysobacterales</taxon>
        <taxon>Rhodanobacteraceae</taxon>
        <taxon>Pseudolysobacter</taxon>
    </lineage>
</organism>
<reference evidence="1 2" key="1">
    <citation type="submission" date="2019-01" db="EMBL/GenBank/DDBJ databases">
        <title>Pseudolysobacter antarctica gen. nov., sp. nov., isolated from Fildes Peninsula, Antarctica.</title>
        <authorList>
            <person name="Wei Z."/>
            <person name="Peng F."/>
        </authorList>
    </citation>
    <scope>NUCLEOTIDE SEQUENCE [LARGE SCALE GENOMIC DNA]</scope>
    <source>
        <strain evidence="1 2">AQ6-296</strain>
    </source>
</reference>
<evidence type="ECO:0000313" key="1">
    <source>
        <dbReference type="EMBL" id="QBB71951.1"/>
    </source>
</evidence>
<dbReference type="RefSeq" id="WP_129835455.1">
    <property type="nucleotide sequence ID" value="NZ_CP035704.1"/>
</dbReference>
<evidence type="ECO:0000313" key="2">
    <source>
        <dbReference type="Proteomes" id="UP000291562"/>
    </source>
</evidence>
<dbReference type="AlphaFoldDB" id="A0A411HN86"/>
<keyword evidence="2" id="KW-1185">Reference proteome</keyword>
<dbReference type="KEGG" id="xbc:ELE36_17165"/>
<protein>
    <submittedName>
        <fullName evidence="1">Uncharacterized protein</fullName>
    </submittedName>
</protein>
<gene>
    <name evidence="1" type="ORF">ELE36_17165</name>
</gene>
<dbReference type="Proteomes" id="UP000291562">
    <property type="component" value="Chromosome"/>
</dbReference>
<name>A0A411HN86_9GAMM</name>
<dbReference type="EMBL" id="CP035704">
    <property type="protein sequence ID" value="QBB71951.1"/>
    <property type="molecule type" value="Genomic_DNA"/>
</dbReference>